<accession>A0A8G1R3I1</accession>
<keyword evidence="5" id="KW-1185">Reference proteome</keyword>
<protein>
    <recommendedName>
        <fullName evidence="3">Apple domain-containing protein</fullName>
    </recommendedName>
</protein>
<feature type="region of interest" description="Disordered" evidence="1">
    <location>
        <begin position="107"/>
        <end position="137"/>
    </location>
</feature>
<sequence>MMVLLKALSVLLAVEAAQASSPSCTENLLNDTISFFSHAPLTFSYEVNSTTLCAARCARVPACHAWLYSTSGRECQLYRQQPVSQAYNPQFISGICGEPSKRIPNSAISASSSLPSPLPSAPAVRRVSHDASNSGSAVKRDYTAHHQHHHHHTHHRQHHGH</sequence>
<feature type="domain" description="Apple" evidence="3">
    <location>
        <begin position="24"/>
        <end position="96"/>
    </location>
</feature>
<dbReference type="Pfam" id="PF00024">
    <property type="entry name" value="PAN_1"/>
    <property type="match status" value="1"/>
</dbReference>
<proteinExistence type="predicted"/>
<evidence type="ECO:0000256" key="1">
    <source>
        <dbReference type="SAM" id="MobiDB-lite"/>
    </source>
</evidence>
<evidence type="ECO:0000256" key="2">
    <source>
        <dbReference type="SAM" id="SignalP"/>
    </source>
</evidence>
<dbReference type="AlphaFoldDB" id="A0A8G1R3I1"/>
<reference evidence="4 5" key="1">
    <citation type="submission" date="2018-02" db="EMBL/GenBank/DDBJ databases">
        <title>The genomes of Aspergillus section Nigri reveals drivers in fungal speciation.</title>
        <authorList>
            <consortium name="DOE Joint Genome Institute"/>
            <person name="Vesth T.C."/>
            <person name="Nybo J."/>
            <person name="Theobald S."/>
            <person name="Brandl J."/>
            <person name="Frisvad J.C."/>
            <person name="Nielsen K.F."/>
            <person name="Lyhne E.K."/>
            <person name="Kogle M.E."/>
            <person name="Kuo A."/>
            <person name="Riley R."/>
            <person name="Clum A."/>
            <person name="Nolan M."/>
            <person name="Lipzen A."/>
            <person name="Salamov A."/>
            <person name="Henrissat B."/>
            <person name="Wiebenga A."/>
            <person name="De vries R.P."/>
            <person name="Grigoriev I.V."/>
            <person name="Mortensen U.H."/>
            <person name="Andersen M.R."/>
            <person name="Baker S.E."/>
        </authorList>
    </citation>
    <scope>NUCLEOTIDE SEQUENCE [LARGE SCALE GENOMIC DNA]</scope>
    <source>
        <strain evidence="4 5">CBS 112811</strain>
    </source>
</reference>
<dbReference type="SUPFAM" id="SSF57414">
    <property type="entry name" value="Hairpin loop containing domain-like"/>
    <property type="match status" value="1"/>
</dbReference>
<evidence type="ECO:0000313" key="5">
    <source>
        <dbReference type="Proteomes" id="UP000249526"/>
    </source>
</evidence>
<dbReference type="Gene3D" id="3.50.4.10">
    <property type="entry name" value="Hepatocyte Growth Factor"/>
    <property type="match status" value="1"/>
</dbReference>
<feature type="chain" id="PRO_5034533183" description="Apple domain-containing protein" evidence="2">
    <location>
        <begin position="20"/>
        <end position="161"/>
    </location>
</feature>
<dbReference type="InterPro" id="IPR003609">
    <property type="entry name" value="Pan_app"/>
</dbReference>
<dbReference type="EMBL" id="KZ825059">
    <property type="protein sequence ID" value="RAH59381.1"/>
    <property type="molecule type" value="Genomic_DNA"/>
</dbReference>
<evidence type="ECO:0000259" key="3">
    <source>
        <dbReference type="PROSITE" id="PS50948"/>
    </source>
</evidence>
<keyword evidence="2" id="KW-0732">Signal</keyword>
<evidence type="ECO:0000313" key="4">
    <source>
        <dbReference type="EMBL" id="RAH59381.1"/>
    </source>
</evidence>
<gene>
    <name evidence="4" type="ORF">BO85DRAFT_269473</name>
</gene>
<dbReference type="GeneID" id="37158478"/>
<dbReference type="PROSITE" id="PS50948">
    <property type="entry name" value="PAN"/>
    <property type="match status" value="1"/>
</dbReference>
<feature type="signal peptide" evidence="2">
    <location>
        <begin position="1"/>
        <end position="19"/>
    </location>
</feature>
<dbReference type="Proteomes" id="UP000249526">
    <property type="component" value="Unassembled WGS sequence"/>
</dbReference>
<name>A0A8G1R3I1_9EURO</name>
<dbReference type="RefSeq" id="XP_025517303.1">
    <property type="nucleotide sequence ID" value="XM_025655076.1"/>
</dbReference>
<organism evidence="4 5">
    <name type="scientific">Aspergillus piperis CBS 112811</name>
    <dbReference type="NCBI Taxonomy" id="1448313"/>
    <lineage>
        <taxon>Eukaryota</taxon>
        <taxon>Fungi</taxon>
        <taxon>Dikarya</taxon>
        <taxon>Ascomycota</taxon>
        <taxon>Pezizomycotina</taxon>
        <taxon>Eurotiomycetes</taxon>
        <taxon>Eurotiomycetidae</taxon>
        <taxon>Eurotiales</taxon>
        <taxon>Aspergillaceae</taxon>
        <taxon>Aspergillus</taxon>
        <taxon>Aspergillus subgen. Circumdati</taxon>
    </lineage>
</organism>